<sequence>MIETSEALLKTKKIDTFFVLLVAQDGSTFLPLLENLFSNIFIASTQAESLELFDTHPIDLVIIDTQASRYHWLTLVHQFRLKVYDISIALIVDMLTCNDTDSFILADVTSHFFKPLNPKIINFELHDLMHKIYLKKESKIFQDLKERRKIQSLAFYTIRRIIEEIPSPIFAYNANEKILFYNKNIIELFEIKQRTIPEMMHVWNIEDLFENLQKEAHFGSLNHGKSFHLHYVYAHQETQKIFIPTKFSIALENDEEPFDVIVLTDITPLLLQNELFSTLYKG</sequence>
<accession>I3XYR5</accession>
<dbReference type="Proteomes" id="UP000006176">
    <property type="component" value="Chromosome"/>
</dbReference>
<organism evidence="2 3">
    <name type="scientific">Sulfurospirillum barnesii (strain ATCC 700032 / DSM 10660 / SES-3)</name>
    <dbReference type="NCBI Taxonomy" id="760154"/>
    <lineage>
        <taxon>Bacteria</taxon>
        <taxon>Pseudomonadati</taxon>
        <taxon>Campylobacterota</taxon>
        <taxon>Epsilonproteobacteria</taxon>
        <taxon>Campylobacterales</taxon>
        <taxon>Sulfurospirillaceae</taxon>
        <taxon>Sulfurospirillum</taxon>
    </lineage>
</organism>
<dbReference type="RefSeq" id="WP_014769965.1">
    <property type="nucleotide sequence ID" value="NC_018002.1"/>
</dbReference>
<dbReference type="AlphaFoldDB" id="I3XYR5"/>
<dbReference type="InterPro" id="IPR011006">
    <property type="entry name" value="CheY-like_superfamily"/>
</dbReference>
<gene>
    <name evidence="2" type="ordered locus">Sulba_1808</name>
</gene>
<evidence type="ECO:0000313" key="2">
    <source>
        <dbReference type="EMBL" id="AFL69089.1"/>
    </source>
</evidence>
<reference evidence="2 3" key="1">
    <citation type="submission" date="2012-06" db="EMBL/GenBank/DDBJ databases">
        <title>Complete sequence of Sulfurospirillum barnesii SES-3.</title>
        <authorList>
            <consortium name="US DOE Joint Genome Institute"/>
            <person name="Lucas S."/>
            <person name="Han J."/>
            <person name="Lapidus A."/>
            <person name="Cheng J.-F."/>
            <person name="Goodwin L."/>
            <person name="Pitluck S."/>
            <person name="Peters L."/>
            <person name="Ovchinnikova G."/>
            <person name="Lu M."/>
            <person name="Detter J.C."/>
            <person name="Han C."/>
            <person name="Tapia R."/>
            <person name="Land M."/>
            <person name="Hauser L."/>
            <person name="Kyrpides N."/>
            <person name="Ivanova N."/>
            <person name="Pagani I."/>
            <person name="Stolz J."/>
            <person name="Arkin A."/>
            <person name="Dehal P."/>
            <person name="Oremland R."/>
            <person name="Saltikov C."/>
            <person name="Basu P."/>
            <person name="Hollibaugh J."/>
            <person name="Newman D."/>
            <person name="Stolyar S."/>
            <person name="Hazen T."/>
            <person name="Woyke T."/>
        </authorList>
    </citation>
    <scope>NUCLEOTIDE SEQUENCE [LARGE SCALE GENOMIC DNA]</scope>
    <source>
        <strain evidence="3">ATCC 700032 / DSM 10660 / SES-3</strain>
    </source>
</reference>
<evidence type="ECO:0000259" key="1">
    <source>
        <dbReference type="PROSITE" id="PS50112"/>
    </source>
</evidence>
<name>I3XYR5_SULBS</name>
<dbReference type="eggNOG" id="COG0745">
    <property type="taxonomic scope" value="Bacteria"/>
</dbReference>
<dbReference type="Gene3D" id="3.30.450.20">
    <property type="entry name" value="PAS domain"/>
    <property type="match status" value="1"/>
</dbReference>
<dbReference type="OrthoDB" id="9796655at2"/>
<protein>
    <recommendedName>
        <fullName evidence="1">PAS domain-containing protein</fullName>
    </recommendedName>
</protein>
<dbReference type="STRING" id="760154.Sulba_1808"/>
<dbReference type="EMBL" id="CP003333">
    <property type="protein sequence ID" value="AFL69089.1"/>
    <property type="molecule type" value="Genomic_DNA"/>
</dbReference>
<dbReference type="KEGG" id="sba:Sulba_1808"/>
<evidence type="ECO:0000313" key="3">
    <source>
        <dbReference type="Proteomes" id="UP000006176"/>
    </source>
</evidence>
<dbReference type="SUPFAM" id="SSF52172">
    <property type="entry name" value="CheY-like"/>
    <property type="match status" value="1"/>
</dbReference>
<dbReference type="HOGENOM" id="CLU_986690_0_0_7"/>
<keyword evidence="3" id="KW-1185">Reference proteome</keyword>
<dbReference type="SUPFAM" id="SSF55785">
    <property type="entry name" value="PYP-like sensor domain (PAS domain)"/>
    <property type="match status" value="1"/>
</dbReference>
<dbReference type="PROSITE" id="PS50112">
    <property type="entry name" value="PAS"/>
    <property type="match status" value="1"/>
</dbReference>
<proteinExistence type="predicted"/>
<dbReference type="InterPro" id="IPR035965">
    <property type="entry name" value="PAS-like_dom_sf"/>
</dbReference>
<dbReference type="Gene3D" id="3.40.50.2300">
    <property type="match status" value="1"/>
</dbReference>
<feature type="domain" description="PAS" evidence="1">
    <location>
        <begin position="154"/>
        <end position="189"/>
    </location>
</feature>
<dbReference type="PATRIC" id="fig|760154.4.peg.1807"/>
<dbReference type="InterPro" id="IPR000014">
    <property type="entry name" value="PAS"/>
</dbReference>